<dbReference type="Pfam" id="PF04168">
    <property type="entry name" value="Alpha-E"/>
    <property type="match status" value="1"/>
</dbReference>
<feature type="domain" description="Circularly permuted ATP-grasp type 2" evidence="2">
    <location>
        <begin position="106"/>
        <end position="481"/>
    </location>
</feature>
<sequence>MNSPLQAMTAPATDPAAARGAGASAAEAYDEMVTGQGLIRPHWQGLLASLSTLGSSGLAERAQRARQYLEDEGVTYNLYELPDDGSGSEIAPPLPEQRPWQLDPVPVLLSAEEWTRIEAGLIQRARLLDRVLRDLYGPMTLLAEHRVPPALVFGHREFLRPACRTDGQAPGRMLQHYAAELVRGPDGVWRVIADRTQAPAGAGYALQNRRVMSRVMGQALRQCRVRPLNTYFEYWQADLAARAPTQSDNPRVVLLTPGPYNEAYFEHIYLARELGATLVEGADIAMRDGRVYLKTLAGLEQVDVVLRRMDGEWCDPLELRADSALGIAGLMQAAREGHVTVCNALGSGLVSAPGLQAFLPNLCEHLLGETLQLPSIATWWSGQAYALTEIEQRFNDLVVRSARDLGSPPVIVSSLQDNERADLLARIRARPADFVAQERIVPSVAPGLGKIGLEPQPILLRVQVVADGEGYVVLPGGLARVPEDNDPFGATLQRGGINKDVWVVAQEQGPTVIRGHAPRQRLAIRRSSGTLQSRVAEDLFWLGRSVERLDDGARLLRAVLSRLVGEVSTARDLVEMSVLARALARCGIIDQKEAAAPPDTLSFSNAITRASTPNQMMGQTLDSIERLAAVSRHRLSADMWRMFNHLMGELQDARPAAAGDADAMLEFCDQMIRATAAIAGMLGEHMTRGSGWRFLDTGRRLERGIFIARTVSAATTAMGSNPDSAFRIALEINDSSLTYRRRYRATLQAAAVFDLLLLDVSNPYALAFQLRSMAQHLDALPNPEAPPRGADCIALAQPFTDLVAKFDRDEIPPDENAQLAVRLRSSLDAACQAMMDVSDQLTRSYFSHVQMARAFGFGL</sequence>
<dbReference type="PANTHER" id="PTHR34595:SF2">
    <property type="entry name" value="BLR2978 PROTEIN"/>
    <property type="match status" value="1"/>
</dbReference>
<accession>A0ABV7VGU6</accession>
<protein>
    <submittedName>
        <fullName evidence="3">Circularly permuted type 2 ATP-grasp protein</fullName>
    </submittedName>
</protein>
<dbReference type="InterPro" id="IPR051680">
    <property type="entry name" value="ATP-dep_Glu-Cys_Ligase-2"/>
</dbReference>
<comment type="caution">
    <text evidence="3">The sequence shown here is derived from an EMBL/GenBank/DDBJ whole genome shotgun (WGS) entry which is preliminary data.</text>
</comment>
<keyword evidence="4" id="KW-1185">Reference proteome</keyword>
<evidence type="ECO:0000259" key="2">
    <source>
        <dbReference type="Pfam" id="PF14403"/>
    </source>
</evidence>
<dbReference type="RefSeq" id="WP_379725866.1">
    <property type="nucleotide sequence ID" value="NZ_JBHRYJ010000002.1"/>
</dbReference>
<evidence type="ECO:0000313" key="4">
    <source>
        <dbReference type="Proteomes" id="UP001595711"/>
    </source>
</evidence>
<dbReference type="Pfam" id="PF14403">
    <property type="entry name" value="CP_ATPgrasp_2"/>
    <property type="match status" value="1"/>
</dbReference>
<feature type="domain" description="DUF403" evidence="1">
    <location>
        <begin position="531"/>
        <end position="846"/>
    </location>
</feature>
<dbReference type="EMBL" id="JBHRYJ010000002">
    <property type="protein sequence ID" value="MFC3676026.1"/>
    <property type="molecule type" value="Genomic_DNA"/>
</dbReference>
<gene>
    <name evidence="3" type="ORF">ACFOOQ_10765</name>
</gene>
<dbReference type="Gene3D" id="3.30.1490.270">
    <property type="match status" value="1"/>
</dbReference>
<dbReference type="Gene3D" id="3.40.50.11290">
    <property type="match status" value="1"/>
</dbReference>
<reference evidence="4" key="1">
    <citation type="journal article" date="2019" name="Int. J. Syst. Evol. Microbiol.">
        <title>The Global Catalogue of Microorganisms (GCM) 10K type strain sequencing project: providing services to taxonomists for standard genome sequencing and annotation.</title>
        <authorList>
            <consortium name="The Broad Institute Genomics Platform"/>
            <consortium name="The Broad Institute Genome Sequencing Center for Infectious Disease"/>
            <person name="Wu L."/>
            <person name="Ma J."/>
        </authorList>
    </citation>
    <scope>NUCLEOTIDE SEQUENCE [LARGE SCALE GENOMIC DNA]</scope>
    <source>
        <strain evidence="4">KCTC 42182</strain>
    </source>
</reference>
<dbReference type="SUPFAM" id="SSF56059">
    <property type="entry name" value="Glutathione synthetase ATP-binding domain-like"/>
    <property type="match status" value="1"/>
</dbReference>
<proteinExistence type="predicted"/>
<name>A0ABV7VGU6_9PROT</name>
<evidence type="ECO:0000313" key="3">
    <source>
        <dbReference type="EMBL" id="MFC3676026.1"/>
    </source>
</evidence>
<evidence type="ECO:0000259" key="1">
    <source>
        <dbReference type="Pfam" id="PF04168"/>
    </source>
</evidence>
<dbReference type="InterPro" id="IPR025841">
    <property type="entry name" value="CP_ATPgrasp_2"/>
</dbReference>
<dbReference type="InterPro" id="IPR007296">
    <property type="entry name" value="DUF403"/>
</dbReference>
<organism evidence="3 4">
    <name type="scientific">Ferrovibrio xuzhouensis</name>
    <dbReference type="NCBI Taxonomy" id="1576914"/>
    <lineage>
        <taxon>Bacteria</taxon>
        <taxon>Pseudomonadati</taxon>
        <taxon>Pseudomonadota</taxon>
        <taxon>Alphaproteobacteria</taxon>
        <taxon>Rhodospirillales</taxon>
        <taxon>Rhodospirillaceae</taxon>
        <taxon>Ferrovibrio</taxon>
    </lineage>
</organism>
<dbReference type="Proteomes" id="UP001595711">
    <property type="component" value="Unassembled WGS sequence"/>
</dbReference>
<dbReference type="PANTHER" id="PTHR34595">
    <property type="entry name" value="BLR5612 PROTEIN"/>
    <property type="match status" value="1"/>
</dbReference>